<dbReference type="InterPro" id="IPR011990">
    <property type="entry name" value="TPR-like_helical_dom_sf"/>
</dbReference>
<evidence type="ECO:0000259" key="8">
    <source>
        <dbReference type="Pfam" id="PF14322"/>
    </source>
</evidence>
<dbReference type="SUPFAM" id="SSF48452">
    <property type="entry name" value="TPR-like"/>
    <property type="match status" value="1"/>
</dbReference>
<feature type="chain" id="PRO_5047423291" evidence="6">
    <location>
        <begin position="24"/>
        <end position="664"/>
    </location>
</feature>
<feature type="signal peptide" evidence="6">
    <location>
        <begin position="1"/>
        <end position="23"/>
    </location>
</feature>
<evidence type="ECO:0000256" key="5">
    <source>
        <dbReference type="ARBA" id="ARBA00023237"/>
    </source>
</evidence>
<name>A0ABW4ZPI1_9SPHI</name>
<comment type="caution">
    <text evidence="9">The sequence shown here is derived from an EMBL/GenBank/DDBJ whole genome shotgun (WGS) entry which is preliminary data.</text>
</comment>
<evidence type="ECO:0000256" key="2">
    <source>
        <dbReference type="ARBA" id="ARBA00006275"/>
    </source>
</evidence>
<accession>A0ABW4ZPI1</accession>
<dbReference type="CDD" id="cd08977">
    <property type="entry name" value="SusD"/>
    <property type="match status" value="1"/>
</dbReference>
<dbReference type="InterPro" id="IPR033985">
    <property type="entry name" value="SusD-like_N"/>
</dbReference>
<comment type="similarity">
    <text evidence="2">Belongs to the SusD family.</text>
</comment>
<evidence type="ECO:0000256" key="6">
    <source>
        <dbReference type="SAM" id="SignalP"/>
    </source>
</evidence>
<dbReference type="InterPro" id="IPR012944">
    <property type="entry name" value="SusD_RagB_dom"/>
</dbReference>
<evidence type="ECO:0000313" key="10">
    <source>
        <dbReference type="Proteomes" id="UP001597387"/>
    </source>
</evidence>
<protein>
    <submittedName>
        <fullName evidence="9">RagB/SusD family nutrient uptake outer membrane protein</fullName>
    </submittedName>
</protein>
<organism evidence="9 10">
    <name type="scientific">Paradesertivirga mongoliensis</name>
    <dbReference type="NCBI Taxonomy" id="2100740"/>
    <lineage>
        <taxon>Bacteria</taxon>
        <taxon>Pseudomonadati</taxon>
        <taxon>Bacteroidota</taxon>
        <taxon>Sphingobacteriia</taxon>
        <taxon>Sphingobacteriales</taxon>
        <taxon>Sphingobacteriaceae</taxon>
        <taxon>Paradesertivirga</taxon>
    </lineage>
</organism>
<dbReference type="Gene3D" id="1.25.40.390">
    <property type="match status" value="2"/>
</dbReference>
<reference evidence="10" key="1">
    <citation type="journal article" date="2019" name="Int. J. Syst. Evol. Microbiol.">
        <title>The Global Catalogue of Microorganisms (GCM) 10K type strain sequencing project: providing services to taxonomists for standard genome sequencing and annotation.</title>
        <authorList>
            <consortium name="The Broad Institute Genomics Platform"/>
            <consortium name="The Broad Institute Genome Sequencing Center for Infectious Disease"/>
            <person name="Wu L."/>
            <person name="Ma J."/>
        </authorList>
    </citation>
    <scope>NUCLEOTIDE SEQUENCE [LARGE SCALE GENOMIC DNA]</scope>
    <source>
        <strain evidence="10">KCTC 42217</strain>
    </source>
</reference>
<evidence type="ECO:0000259" key="7">
    <source>
        <dbReference type="Pfam" id="PF07980"/>
    </source>
</evidence>
<keyword evidence="10" id="KW-1185">Reference proteome</keyword>
<comment type="subcellular location">
    <subcellularLocation>
        <location evidence="1">Cell outer membrane</location>
    </subcellularLocation>
</comment>
<dbReference type="Proteomes" id="UP001597387">
    <property type="component" value="Unassembled WGS sequence"/>
</dbReference>
<feature type="domain" description="RagB/SusD" evidence="7">
    <location>
        <begin position="580"/>
        <end position="664"/>
    </location>
</feature>
<keyword evidence="5" id="KW-0998">Cell outer membrane</keyword>
<dbReference type="RefSeq" id="WP_255904726.1">
    <property type="nucleotide sequence ID" value="NZ_JAFMZO010000004.1"/>
</dbReference>
<evidence type="ECO:0000313" key="9">
    <source>
        <dbReference type="EMBL" id="MFD2164018.1"/>
    </source>
</evidence>
<keyword evidence="4" id="KW-0472">Membrane</keyword>
<evidence type="ECO:0000256" key="3">
    <source>
        <dbReference type="ARBA" id="ARBA00022729"/>
    </source>
</evidence>
<feature type="domain" description="RagB/SusD" evidence="7">
    <location>
        <begin position="353"/>
        <end position="431"/>
    </location>
</feature>
<dbReference type="EMBL" id="JBHUHZ010000003">
    <property type="protein sequence ID" value="MFD2164018.1"/>
    <property type="molecule type" value="Genomic_DNA"/>
</dbReference>
<evidence type="ECO:0000256" key="1">
    <source>
        <dbReference type="ARBA" id="ARBA00004442"/>
    </source>
</evidence>
<proteinExistence type="inferred from homology"/>
<sequence>MEKKLYICIVVALVCMVTSCSKFLDTVPKDTITNLNYYETEQQLNSALAGVFQTLTKIYAHSFQGVMSLDGDEGFYNRSAQNTGITVNLVTTSENNVTTVWTALYSGIERANLLLANINKPTMSEANRAVIKGEALFLRSYFYFLLVSYWGDVPLLLEPTSSVAQTNNPRTPSKEVYEQIIKDMTEAESLVPDVRQVTNAGHINKSAVRGLLARVCLYMAGDPVKDVSKYEMAKIWAKKVIDDGFHSLNPDYRQVFINMSQDKYDLKESIWEVEFYGYSTDGFNATGKVGIHYGISHGGQDPNHGYSFGYVAITPKLYFSYSKGDLRRDWTISTYTLSSTNPATKTYLPIYPTAMQASQRHVAKWKREYETVYPKEQGGNSVNYPLLRYADVLLMYAEAVASQNGTVPDQDVLDQTVNQVRRRAFGNLLPNRELIDTITISTAGSGYTSAPAVTISGGGGAGGAAVATVATSGTRALTAIYLENRGGNYNSTPTITIGESWMPNVSYTAGKQVYNANKLYTVTTAGTTTSTPPTQTSGASAAATTGAVFTYAGVQAKATITLTNLSDFKGDVKTIGFADYAKFMEFLKAERSRELAFEAMRKRDLVRWGDYYRVMKQIALDFAPLGSRAFGGKAGVNTTERDVLWPIPDAETTVNKAIGQNFGW</sequence>
<gene>
    <name evidence="9" type="ORF">ACFSJU_16535</name>
</gene>
<evidence type="ECO:0000256" key="4">
    <source>
        <dbReference type="ARBA" id="ARBA00023136"/>
    </source>
</evidence>
<keyword evidence="3 6" id="KW-0732">Signal</keyword>
<dbReference type="Pfam" id="PF07980">
    <property type="entry name" value="SusD_RagB"/>
    <property type="match status" value="2"/>
</dbReference>
<dbReference type="PROSITE" id="PS51257">
    <property type="entry name" value="PROKAR_LIPOPROTEIN"/>
    <property type="match status" value="1"/>
</dbReference>
<feature type="domain" description="SusD-like N-terminal" evidence="8">
    <location>
        <begin position="22"/>
        <end position="217"/>
    </location>
</feature>
<dbReference type="Pfam" id="PF14322">
    <property type="entry name" value="SusD-like_3"/>
    <property type="match status" value="1"/>
</dbReference>